<evidence type="ECO:0000259" key="3">
    <source>
        <dbReference type="SMART" id="SM00198"/>
    </source>
</evidence>
<dbReference type="WBParaSite" id="SVE_0672800.1">
    <property type="protein sequence ID" value="SVE_0672800.1"/>
    <property type="gene ID" value="SVE_0672800"/>
</dbReference>
<keyword evidence="4" id="KW-1185">Reference proteome</keyword>
<sequence length="395" mass="45847">MIIYISLLLPINFLLSINSPPSSPRRRSNSEVRSPPPLPLKRHSYYINPENKLIVVPSRGRHRVKSYYISGRQLFECDDKLFPSFKSASEYCLLANSFEESDFKQNRHRPKSSNSFRGKHLSRSNTNIHYGKKIISRSRNSLSGSSRSLSRQSLTDSRNHLSLRRDSVFESNTDLLSDRNSISGSRNSLSGRRSSLSRSRESLNGNVIDNKKNEESLDKYKKKKPQSHLIWQRVWNDCNIHCLSANHYNMLKQRSLLEMNMYRLHHKAKILEMSTPLSHIAQVLAEKYAIKQELDINSYPDYGILYCKSRIASASSIVKQFYETNAKYNYVLNRASSKAAYSFAQIVWRSTEELGVGVKEDNGYLYVVYIFFPKGNKKGKYKKNVHRWIKHFNKD</sequence>
<feature type="signal peptide" evidence="2">
    <location>
        <begin position="1"/>
        <end position="16"/>
    </location>
</feature>
<evidence type="ECO:0000313" key="4">
    <source>
        <dbReference type="Proteomes" id="UP000035680"/>
    </source>
</evidence>
<reference evidence="5" key="2">
    <citation type="submission" date="2015-08" db="UniProtKB">
        <authorList>
            <consortium name="WormBaseParasite"/>
        </authorList>
    </citation>
    <scope>IDENTIFICATION</scope>
</reference>
<reference evidence="4" key="1">
    <citation type="submission" date="2014-07" db="EMBL/GenBank/DDBJ databases">
        <authorList>
            <person name="Martin A.A"/>
            <person name="De Silva N."/>
        </authorList>
    </citation>
    <scope>NUCLEOTIDE SEQUENCE</scope>
</reference>
<feature type="region of interest" description="Disordered" evidence="1">
    <location>
        <begin position="20"/>
        <end position="41"/>
    </location>
</feature>
<evidence type="ECO:0000313" key="5">
    <source>
        <dbReference type="WBParaSite" id="SVE_0672800.1"/>
    </source>
</evidence>
<protein>
    <submittedName>
        <fullName evidence="5">CAP domain-containing protein (inferred by orthology to a zebrafish protein)</fullName>
    </submittedName>
</protein>
<dbReference type="Gene3D" id="3.40.33.10">
    <property type="entry name" value="CAP"/>
    <property type="match status" value="1"/>
</dbReference>
<proteinExistence type="predicted"/>
<feature type="compositionally biased region" description="Low complexity" evidence="1">
    <location>
        <begin position="137"/>
        <end position="156"/>
    </location>
</feature>
<dbReference type="PANTHER" id="PTHR10334">
    <property type="entry name" value="CYSTEINE-RICH SECRETORY PROTEIN-RELATED"/>
    <property type="match status" value="1"/>
</dbReference>
<feature type="region of interest" description="Disordered" evidence="1">
    <location>
        <begin position="103"/>
        <end position="157"/>
    </location>
</feature>
<dbReference type="AlphaFoldDB" id="A0A0K0FD10"/>
<feature type="compositionally biased region" description="Basic residues" evidence="1">
    <location>
        <begin position="106"/>
        <end position="122"/>
    </location>
</feature>
<accession>A0A0K0FD10</accession>
<feature type="compositionally biased region" description="Basic and acidic residues" evidence="1">
    <location>
        <begin position="209"/>
        <end position="219"/>
    </location>
</feature>
<dbReference type="SUPFAM" id="SSF55797">
    <property type="entry name" value="PR-1-like"/>
    <property type="match status" value="1"/>
</dbReference>
<feature type="chain" id="PRO_5005329507" evidence="2">
    <location>
        <begin position="17"/>
        <end position="395"/>
    </location>
</feature>
<organism evidence="4 5">
    <name type="scientific">Strongyloides venezuelensis</name>
    <name type="common">Threadworm</name>
    <dbReference type="NCBI Taxonomy" id="75913"/>
    <lineage>
        <taxon>Eukaryota</taxon>
        <taxon>Metazoa</taxon>
        <taxon>Ecdysozoa</taxon>
        <taxon>Nematoda</taxon>
        <taxon>Chromadorea</taxon>
        <taxon>Rhabditida</taxon>
        <taxon>Tylenchina</taxon>
        <taxon>Panagrolaimomorpha</taxon>
        <taxon>Strongyloidoidea</taxon>
        <taxon>Strongyloididae</taxon>
        <taxon>Strongyloides</taxon>
    </lineage>
</organism>
<evidence type="ECO:0000256" key="2">
    <source>
        <dbReference type="SAM" id="SignalP"/>
    </source>
</evidence>
<dbReference type="InterPro" id="IPR014044">
    <property type="entry name" value="CAP_dom"/>
</dbReference>
<feature type="compositionally biased region" description="Low complexity" evidence="1">
    <location>
        <begin position="180"/>
        <end position="205"/>
    </location>
</feature>
<evidence type="ECO:0000256" key="1">
    <source>
        <dbReference type="SAM" id="MobiDB-lite"/>
    </source>
</evidence>
<feature type="domain" description="SCP" evidence="3">
    <location>
        <begin position="251"/>
        <end position="379"/>
    </location>
</feature>
<dbReference type="Proteomes" id="UP000035680">
    <property type="component" value="Unassembled WGS sequence"/>
</dbReference>
<dbReference type="Pfam" id="PF00188">
    <property type="entry name" value="CAP"/>
    <property type="match status" value="1"/>
</dbReference>
<dbReference type="InterPro" id="IPR001283">
    <property type="entry name" value="CRISP-related"/>
</dbReference>
<name>A0A0K0FD10_STRVS</name>
<dbReference type="InterPro" id="IPR035940">
    <property type="entry name" value="CAP_sf"/>
</dbReference>
<dbReference type="SMART" id="SM00198">
    <property type="entry name" value="SCP"/>
    <property type="match status" value="1"/>
</dbReference>
<keyword evidence="2" id="KW-0732">Signal</keyword>
<feature type="region of interest" description="Disordered" evidence="1">
    <location>
        <begin position="180"/>
        <end position="219"/>
    </location>
</feature>